<feature type="transmembrane region" description="Helical" evidence="1">
    <location>
        <begin position="65"/>
        <end position="85"/>
    </location>
</feature>
<evidence type="ECO:0000256" key="1">
    <source>
        <dbReference type="SAM" id="Phobius"/>
    </source>
</evidence>
<dbReference type="EMBL" id="PEXV01000155">
    <property type="protein sequence ID" value="PIS41105.1"/>
    <property type="molecule type" value="Genomic_DNA"/>
</dbReference>
<accession>A0A2H0YRH2</accession>
<evidence type="ECO:0000313" key="3">
    <source>
        <dbReference type="Proteomes" id="UP000228711"/>
    </source>
</evidence>
<evidence type="ECO:0000313" key="2">
    <source>
        <dbReference type="EMBL" id="PIS41105.1"/>
    </source>
</evidence>
<keyword evidence="1" id="KW-1133">Transmembrane helix</keyword>
<dbReference type="Proteomes" id="UP000228711">
    <property type="component" value="Unassembled WGS sequence"/>
</dbReference>
<feature type="transmembrane region" description="Helical" evidence="1">
    <location>
        <begin position="192"/>
        <end position="213"/>
    </location>
</feature>
<keyword evidence="1" id="KW-0812">Transmembrane</keyword>
<gene>
    <name evidence="2" type="ORF">COT25_04875</name>
</gene>
<comment type="caution">
    <text evidence="2">The sequence shown here is derived from an EMBL/GenBank/DDBJ whole genome shotgun (WGS) entry which is preliminary data.</text>
</comment>
<keyword evidence="1" id="KW-0472">Membrane</keyword>
<feature type="transmembrane region" description="Helical" evidence="1">
    <location>
        <begin position="105"/>
        <end position="126"/>
    </location>
</feature>
<organism evidence="2 3">
    <name type="scientific">Candidatus Kerfeldbacteria bacterium CG08_land_8_20_14_0_20_42_7</name>
    <dbReference type="NCBI Taxonomy" id="2014245"/>
    <lineage>
        <taxon>Bacteria</taxon>
        <taxon>Candidatus Kerfeldiibacteriota</taxon>
    </lineage>
</organism>
<protein>
    <submittedName>
        <fullName evidence="2">Uncharacterized protein</fullName>
    </submittedName>
</protein>
<sequence>MPSEPLDSKAQSQDMDRIVPTQAGVRRAGEIHKRKEEWFKQFAGSPKQDQAEVRKFEEKKRSNPWLTFMIITIVSALVLFMMIPVLENFIETESTASLFSTIKEFISFVAPILIIVSAVAGTAGYFRLFNVAWFMMIGHATGYVLFAATIHSTSQITNLGVYWIILLSFIGGFLGALIEFIRLIRKRVHLELLPLLFIGFFAFGAGGFVMLQFTVPKDVELLTYQQAARRVDYQLYEPAYLPVKFSNINPRMFLDHDQLSVYYGEDHYPPPPIIDFLSGIEIIQSKSLDELDTFDPEPGVVFVDISDGVVARFTERRGRASIEWDQSGTHILLNIYSNISSREMFRIARTLQPALTSKE</sequence>
<name>A0A2H0YRH2_9BACT</name>
<feature type="transmembrane region" description="Helical" evidence="1">
    <location>
        <begin position="160"/>
        <end position="180"/>
    </location>
</feature>
<dbReference type="AlphaFoldDB" id="A0A2H0YRH2"/>
<reference evidence="3" key="1">
    <citation type="submission" date="2017-09" db="EMBL/GenBank/DDBJ databases">
        <title>Depth-based differentiation of microbial function through sediment-hosted aquifers and enrichment of novel symbionts in the deep terrestrial subsurface.</title>
        <authorList>
            <person name="Probst A.J."/>
            <person name="Ladd B."/>
            <person name="Jarett J.K."/>
            <person name="Geller-Mcgrath D.E."/>
            <person name="Sieber C.M.K."/>
            <person name="Emerson J.B."/>
            <person name="Anantharaman K."/>
            <person name="Thomas B.C."/>
            <person name="Malmstrom R."/>
            <person name="Stieglmeier M."/>
            <person name="Klingl A."/>
            <person name="Woyke T."/>
            <person name="Ryan C.M."/>
            <person name="Banfield J.F."/>
        </authorList>
    </citation>
    <scope>NUCLEOTIDE SEQUENCE [LARGE SCALE GENOMIC DNA]</scope>
</reference>
<proteinExistence type="predicted"/>
<feature type="transmembrane region" description="Helical" evidence="1">
    <location>
        <begin position="133"/>
        <end position="154"/>
    </location>
</feature>